<keyword evidence="14" id="KW-1185">Reference proteome</keyword>
<dbReference type="EMBL" id="JBHSPH010000002">
    <property type="protein sequence ID" value="MFC5862718.1"/>
    <property type="molecule type" value="Genomic_DNA"/>
</dbReference>
<evidence type="ECO:0000256" key="1">
    <source>
        <dbReference type="ARBA" id="ARBA00001946"/>
    </source>
</evidence>
<evidence type="ECO:0000256" key="2">
    <source>
        <dbReference type="ARBA" id="ARBA00003670"/>
    </source>
</evidence>
<keyword evidence="6 10" id="KW-0460">Magnesium</keyword>
<accession>A0ABW1EH87</accession>
<comment type="subunit">
    <text evidence="10">Homotetramer.</text>
</comment>
<sequence>MGVLWNPESWQQRLAELQDDSGELKETPLRRDVRSLGMLLGEVLREQAGDELYEQVEVLRQGTIRRREAEDQGAEAAAAEHAANAMAMVRKLPVDRALLLTRAFGFYFELINLAETNHRKRRRLALQVSSGTGRQRGSLAGTLCAMARVGITADEALEWLRKILVVPVFTAHPTEVARRSVMFKRRRIGELLELLDRIPVAESELARLEEQVLAEITSLWQTDEVRSRRPTVYDEIKMGLDYYDVSIFATLPSLYREISEALNSAYGIKLELHELPKVLAFGSWIGGDRDGNPFVTPDVTRNAIQLAREHLLGFYDDQLQKVIDLLSSSAQQTPVSEALRARLEEYETRIRTAVSEAYGQNFEFELYRRFLICIRMRARRTMQDAGIDTVRLPRPSTLIESQPMLEQVLPGYASAHELAADLELLRDSLATNRGLRIARNLIDPLLLLVKTFGLHLHTLDIRQHAKQHAQALKEAIKDTMAHTLPKPPSPETASIFETFRVIGEVKDGVTPEAIRHYVISGATCVDDVLAVIRLGRLAGVRFEGGEDDPGLMPVPLFESIEDLRNAPEVCRELWKRPDYRALLETWGNTQEIMLGYSDSNKDGGMLTSTWEIFRAHRELHQVAREEGVHLRLFHGRGGTVGRGGGPTHRAIFAQPLDSFEGQLRITEQGEVLNFKYADVVLAERNLELMIAASLDALARPNLRDPEGHFSGALKPEWEEALDTLSTLAYEFYREHILEDSGLLTYFAQSTPMTELEHAKIGSRPSKRKGSFNLDTLRAIPWVFGWTQSRLLVPAWYGVGYAVEQYLAEDSLRERRLATLRTMARECPLFIDLIRNVEMALGKVDMGTARLYSTLVEDTALRQRIYDDFEREFDRSVEAVLAVTGQKALLENNAVLARSIRLRNPYVDPMHLIQVDLLRRKRKGEDTPEVNRAISATISGIAAGLRNTG</sequence>
<dbReference type="Gene3D" id="1.20.1440.90">
    <property type="entry name" value="Phosphoenolpyruvate/pyruvate domain"/>
    <property type="match status" value="1"/>
</dbReference>
<dbReference type="InterPro" id="IPR021135">
    <property type="entry name" value="PEP_COase"/>
</dbReference>
<dbReference type="HAMAP" id="MF_00595">
    <property type="entry name" value="PEPcase_type1"/>
    <property type="match status" value="1"/>
</dbReference>
<dbReference type="PANTHER" id="PTHR30523">
    <property type="entry name" value="PHOSPHOENOLPYRUVATE CARBOXYLASE"/>
    <property type="match status" value="1"/>
</dbReference>
<gene>
    <name evidence="10" type="primary">ppc</name>
    <name evidence="13" type="ORF">ACFPT7_10490</name>
</gene>
<evidence type="ECO:0000256" key="8">
    <source>
        <dbReference type="ARBA" id="ARBA00023300"/>
    </source>
</evidence>
<comment type="similarity">
    <text evidence="3 10">Belongs to the PEPCase type 1 family.</text>
</comment>
<comment type="function">
    <text evidence="2 10">Forms oxaloacetate, a four-carbon dicarboxylic acid source for the tricarboxylic acid cycle.</text>
</comment>
<evidence type="ECO:0000256" key="5">
    <source>
        <dbReference type="ARBA" id="ARBA00022419"/>
    </source>
</evidence>
<dbReference type="InterPro" id="IPR018129">
    <property type="entry name" value="PEP_COase_Lys_AS"/>
</dbReference>
<evidence type="ECO:0000256" key="4">
    <source>
        <dbReference type="ARBA" id="ARBA00012305"/>
    </source>
</evidence>
<evidence type="ECO:0000256" key="10">
    <source>
        <dbReference type="HAMAP-Rule" id="MF_00595"/>
    </source>
</evidence>
<dbReference type="PANTHER" id="PTHR30523:SF6">
    <property type="entry name" value="PHOSPHOENOLPYRUVATE CARBOXYLASE"/>
    <property type="match status" value="1"/>
</dbReference>
<evidence type="ECO:0000256" key="12">
    <source>
        <dbReference type="PROSITE-ProRule" id="PRU10112"/>
    </source>
</evidence>
<dbReference type="InterPro" id="IPR022805">
    <property type="entry name" value="PEP_COase_bac/pln-type"/>
</dbReference>
<dbReference type="InterPro" id="IPR033129">
    <property type="entry name" value="PEPCASE_His_AS"/>
</dbReference>
<dbReference type="SUPFAM" id="SSF51621">
    <property type="entry name" value="Phosphoenolpyruvate/pyruvate domain"/>
    <property type="match status" value="1"/>
</dbReference>
<proteinExistence type="inferred from homology"/>
<comment type="cofactor">
    <cofactor evidence="1 10">
        <name>Mg(2+)</name>
        <dbReference type="ChEBI" id="CHEBI:18420"/>
    </cofactor>
</comment>
<reference evidence="14" key="1">
    <citation type="journal article" date="2019" name="Int. J. Syst. Evol. Microbiol.">
        <title>The Global Catalogue of Microorganisms (GCM) 10K type strain sequencing project: providing services to taxonomists for standard genome sequencing and annotation.</title>
        <authorList>
            <consortium name="The Broad Institute Genomics Platform"/>
            <consortium name="The Broad Institute Genome Sequencing Center for Infectious Disease"/>
            <person name="Wu L."/>
            <person name="Ma J."/>
        </authorList>
    </citation>
    <scope>NUCLEOTIDE SEQUENCE [LARGE SCALE GENOMIC DNA]</scope>
    <source>
        <strain evidence="14">JCM 4087</strain>
    </source>
</reference>
<comment type="catalytic activity">
    <reaction evidence="9 10">
        <text>oxaloacetate + phosphate = phosphoenolpyruvate + hydrogencarbonate</text>
        <dbReference type="Rhea" id="RHEA:28370"/>
        <dbReference type="ChEBI" id="CHEBI:16452"/>
        <dbReference type="ChEBI" id="CHEBI:17544"/>
        <dbReference type="ChEBI" id="CHEBI:43474"/>
        <dbReference type="ChEBI" id="CHEBI:58702"/>
        <dbReference type="EC" id="4.1.1.31"/>
    </reaction>
</comment>
<keyword evidence="7 10" id="KW-0456">Lyase</keyword>
<dbReference type="PROSITE" id="PS00393">
    <property type="entry name" value="PEPCASE_2"/>
    <property type="match status" value="1"/>
</dbReference>
<keyword evidence="8 10" id="KW-0120">Carbon dioxide fixation</keyword>
<dbReference type="InterPro" id="IPR015813">
    <property type="entry name" value="Pyrv/PenolPyrv_kinase-like_dom"/>
</dbReference>
<dbReference type="RefSeq" id="WP_263336494.1">
    <property type="nucleotide sequence ID" value="NZ_JAGSYH010000003.1"/>
</dbReference>
<organism evidence="13 14">
    <name type="scientific">Acidicapsa dinghuensis</name>
    <dbReference type="NCBI Taxonomy" id="2218256"/>
    <lineage>
        <taxon>Bacteria</taxon>
        <taxon>Pseudomonadati</taxon>
        <taxon>Acidobacteriota</taxon>
        <taxon>Terriglobia</taxon>
        <taxon>Terriglobales</taxon>
        <taxon>Acidobacteriaceae</taxon>
        <taxon>Acidicapsa</taxon>
    </lineage>
</organism>
<dbReference type="EC" id="4.1.1.31" evidence="4 10"/>
<protein>
    <recommendedName>
        <fullName evidence="5 10">Phosphoenolpyruvate carboxylase</fullName>
        <shortName evidence="10">PEPC</shortName>
        <shortName evidence="10">PEPCase</shortName>
        <ecNumber evidence="4 10">4.1.1.31</ecNumber>
    </recommendedName>
</protein>
<evidence type="ECO:0000256" key="7">
    <source>
        <dbReference type="ARBA" id="ARBA00023239"/>
    </source>
</evidence>
<dbReference type="Proteomes" id="UP001596091">
    <property type="component" value="Unassembled WGS sequence"/>
</dbReference>
<evidence type="ECO:0000313" key="14">
    <source>
        <dbReference type="Proteomes" id="UP001596091"/>
    </source>
</evidence>
<feature type="active site" evidence="10 11">
    <location>
        <position position="172"/>
    </location>
</feature>
<evidence type="ECO:0000256" key="6">
    <source>
        <dbReference type="ARBA" id="ARBA00022842"/>
    </source>
</evidence>
<dbReference type="PRINTS" id="PR00150">
    <property type="entry name" value="PEPCARBXLASE"/>
</dbReference>
<evidence type="ECO:0000256" key="9">
    <source>
        <dbReference type="ARBA" id="ARBA00048995"/>
    </source>
</evidence>
<dbReference type="PROSITE" id="PS00781">
    <property type="entry name" value="PEPCASE_1"/>
    <property type="match status" value="1"/>
</dbReference>
<name>A0ABW1EH87_9BACT</name>
<evidence type="ECO:0000256" key="11">
    <source>
        <dbReference type="PROSITE-ProRule" id="PRU10111"/>
    </source>
</evidence>
<feature type="active site" evidence="10 12">
    <location>
        <position position="601"/>
    </location>
</feature>
<comment type="caution">
    <text evidence="13">The sequence shown here is derived from an EMBL/GenBank/DDBJ whole genome shotgun (WGS) entry which is preliminary data.</text>
</comment>
<evidence type="ECO:0000313" key="13">
    <source>
        <dbReference type="EMBL" id="MFC5862718.1"/>
    </source>
</evidence>
<dbReference type="Pfam" id="PF00311">
    <property type="entry name" value="PEPcase"/>
    <property type="match status" value="2"/>
</dbReference>
<evidence type="ECO:0000256" key="3">
    <source>
        <dbReference type="ARBA" id="ARBA00008346"/>
    </source>
</evidence>